<evidence type="ECO:0000313" key="2">
    <source>
        <dbReference type="EMBL" id="KAK5634462.1"/>
    </source>
</evidence>
<feature type="compositionally biased region" description="Low complexity" evidence="1">
    <location>
        <begin position="243"/>
        <end position="267"/>
    </location>
</feature>
<dbReference type="Proteomes" id="UP001305414">
    <property type="component" value="Unassembled WGS sequence"/>
</dbReference>
<feature type="region of interest" description="Disordered" evidence="1">
    <location>
        <begin position="1"/>
        <end position="24"/>
    </location>
</feature>
<dbReference type="EMBL" id="JAWHQM010000042">
    <property type="protein sequence ID" value="KAK5634462.1"/>
    <property type="molecule type" value="Genomic_DNA"/>
</dbReference>
<dbReference type="AlphaFoldDB" id="A0AAN7Z9D9"/>
<feature type="region of interest" description="Disordered" evidence="1">
    <location>
        <begin position="74"/>
        <end position="100"/>
    </location>
</feature>
<accession>A0AAN7Z9D9</accession>
<sequence>MYQSEKCASPPGSTTSLDTDCPDYDQKRTARTVELMSQLKVEEGVTNVKNLVEHGNKISKSMHENLLVTQNMISCKAPGDPNSDSDSDSGSRDTAHLTPDGTEVIQKEYVLINGHYALITYRKKLKDVDPYLLLKLRQKREKELAKWEEKQKKGKGKGSEGKQGVKPCISEPLAQLTGMKANSSVRRAVGGQKRGGELGDGLDYLQGKLQEERAKARASPPLKTVAENASSRGEVGQRRQASKAKSSSYSSSSSSSSSGKSFKARAAQIGFHPTESTESIERQSKGHFVEIDDDPDIWLMIADEYKGKSTTEYNDATTKLTRGRTVNRQ</sequence>
<name>A0AAN7Z9D9_9PEZI</name>
<organism evidence="2 3">
    <name type="scientific">Xylaria bambusicola</name>
    <dbReference type="NCBI Taxonomy" id="326684"/>
    <lineage>
        <taxon>Eukaryota</taxon>
        <taxon>Fungi</taxon>
        <taxon>Dikarya</taxon>
        <taxon>Ascomycota</taxon>
        <taxon>Pezizomycotina</taxon>
        <taxon>Sordariomycetes</taxon>
        <taxon>Xylariomycetidae</taxon>
        <taxon>Xylariales</taxon>
        <taxon>Xylariaceae</taxon>
        <taxon>Xylaria</taxon>
    </lineage>
</organism>
<feature type="region of interest" description="Disordered" evidence="1">
    <location>
        <begin position="147"/>
        <end position="288"/>
    </location>
</feature>
<gene>
    <name evidence="2" type="ORF">RRF57_010175</name>
</gene>
<evidence type="ECO:0000256" key="1">
    <source>
        <dbReference type="SAM" id="MobiDB-lite"/>
    </source>
</evidence>
<evidence type="ECO:0000313" key="3">
    <source>
        <dbReference type="Proteomes" id="UP001305414"/>
    </source>
</evidence>
<protein>
    <submittedName>
        <fullName evidence="2">Uncharacterized protein</fullName>
    </submittedName>
</protein>
<feature type="compositionally biased region" description="Polar residues" evidence="1">
    <location>
        <begin position="310"/>
        <end position="320"/>
    </location>
</feature>
<feature type="region of interest" description="Disordered" evidence="1">
    <location>
        <begin position="309"/>
        <end position="329"/>
    </location>
</feature>
<keyword evidence="3" id="KW-1185">Reference proteome</keyword>
<feature type="compositionally biased region" description="Basic and acidic residues" evidence="1">
    <location>
        <begin position="279"/>
        <end position="288"/>
    </location>
</feature>
<proteinExistence type="predicted"/>
<reference evidence="2 3" key="1">
    <citation type="submission" date="2023-10" db="EMBL/GenBank/DDBJ databases">
        <title>Draft genome sequence of Xylaria bambusicola isolate GMP-LS, the root and basal stem rot pathogen of sugarcane in Indonesia.</title>
        <authorList>
            <person name="Selvaraj P."/>
            <person name="Muralishankar V."/>
            <person name="Muruganantham S."/>
            <person name="Sp S."/>
            <person name="Haryani S."/>
            <person name="Lau K.J.X."/>
            <person name="Naqvi N.I."/>
        </authorList>
    </citation>
    <scope>NUCLEOTIDE SEQUENCE [LARGE SCALE GENOMIC DNA]</scope>
    <source>
        <strain evidence="2">GMP-LS</strain>
    </source>
</reference>
<comment type="caution">
    <text evidence="2">The sequence shown here is derived from an EMBL/GenBank/DDBJ whole genome shotgun (WGS) entry which is preliminary data.</text>
</comment>